<organism evidence="11 12">
    <name type="scientific">Candidatus Contendibacter odensensis</name>
    <dbReference type="NCBI Taxonomy" id="1400860"/>
    <lineage>
        <taxon>Bacteria</taxon>
        <taxon>Pseudomonadati</taxon>
        <taxon>Pseudomonadota</taxon>
        <taxon>Gammaproteobacteria</taxon>
        <taxon>Candidatus Competibacteraceae</taxon>
        <taxon>Candidatus Contendibacter</taxon>
    </lineage>
</organism>
<gene>
    <name evidence="8 11" type="primary">ftsL</name>
    <name evidence="11" type="ORF">CSA09_00930</name>
</gene>
<evidence type="ECO:0000256" key="1">
    <source>
        <dbReference type="ARBA" id="ARBA00004401"/>
    </source>
</evidence>
<keyword evidence="4 8" id="KW-0812">Transmembrane</keyword>
<dbReference type="NCBIfam" id="TIGR02209">
    <property type="entry name" value="ftsL_broad"/>
    <property type="match status" value="1"/>
</dbReference>
<evidence type="ECO:0000256" key="8">
    <source>
        <dbReference type="HAMAP-Rule" id="MF_00910"/>
    </source>
</evidence>
<evidence type="ECO:0000256" key="10">
    <source>
        <dbReference type="SAM" id="Coils"/>
    </source>
</evidence>
<feature type="coiled-coil region" evidence="10">
    <location>
        <begin position="31"/>
        <end position="58"/>
    </location>
</feature>
<accession>A0A2G6PFZ4</accession>
<comment type="subcellular location">
    <subcellularLocation>
        <location evidence="8">Cell inner membrane</location>
        <topology evidence="8">Single-pass type II membrane protein</topology>
    </subcellularLocation>
    <subcellularLocation>
        <location evidence="1">Cell membrane</location>
        <topology evidence="1">Single-pass type II membrane protein</topology>
    </subcellularLocation>
    <text evidence="8">Localizes to the division septum where it forms a ring structure.</text>
</comment>
<evidence type="ECO:0000256" key="7">
    <source>
        <dbReference type="ARBA" id="ARBA00023306"/>
    </source>
</evidence>
<dbReference type="AlphaFoldDB" id="A0A2G6PFZ4"/>
<dbReference type="PANTHER" id="PTHR37479:SF1">
    <property type="entry name" value="CELL DIVISION PROTEIN FTSL"/>
    <property type="match status" value="1"/>
</dbReference>
<protein>
    <recommendedName>
        <fullName evidence="8 9">Cell division protein FtsL</fullName>
    </recommendedName>
</protein>
<comment type="similarity">
    <text evidence="8">Belongs to the FtsL family.</text>
</comment>
<evidence type="ECO:0000256" key="5">
    <source>
        <dbReference type="ARBA" id="ARBA00022989"/>
    </source>
</evidence>
<dbReference type="Pfam" id="PF04999">
    <property type="entry name" value="FtsL"/>
    <property type="match status" value="1"/>
</dbReference>
<dbReference type="Proteomes" id="UP000229278">
    <property type="component" value="Unassembled WGS sequence"/>
</dbReference>
<keyword evidence="10" id="KW-0175">Coiled coil</keyword>
<dbReference type="HAMAP" id="MF_00910">
    <property type="entry name" value="FtsL"/>
    <property type="match status" value="1"/>
</dbReference>
<evidence type="ECO:0000256" key="4">
    <source>
        <dbReference type="ARBA" id="ARBA00022692"/>
    </source>
</evidence>
<keyword evidence="5 8" id="KW-1133">Transmembrane helix</keyword>
<evidence type="ECO:0000256" key="2">
    <source>
        <dbReference type="ARBA" id="ARBA00022475"/>
    </source>
</evidence>
<comment type="function">
    <text evidence="8">Essential cell division protein. May link together the upstream cell division proteins, which are predominantly cytoplasmic, with the downstream cell division proteins, which are predominantly periplasmic.</text>
</comment>
<keyword evidence="3 8" id="KW-0132">Cell division</keyword>
<proteinExistence type="inferred from homology"/>
<dbReference type="GO" id="GO:0005886">
    <property type="term" value="C:plasma membrane"/>
    <property type="evidence" value="ECO:0007669"/>
    <property type="project" value="UniProtKB-SubCell"/>
</dbReference>
<dbReference type="InterPro" id="IPR011922">
    <property type="entry name" value="Cell_div_FtsL"/>
</dbReference>
<evidence type="ECO:0000256" key="3">
    <source>
        <dbReference type="ARBA" id="ARBA00022618"/>
    </source>
</evidence>
<dbReference type="GO" id="GO:0043093">
    <property type="term" value="P:FtsZ-dependent cytokinesis"/>
    <property type="evidence" value="ECO:0007669"/>
    <property type="project" value="UniProtKB-UniRule"/>
</dbReference>
<reference evidence="11 12" key="1">
    <citation type="submission" date="2017-10" db="EMBL/GenBank/DDBJ databases">
        <title>Novel microbial diversity and functional potential in the marine mammal oral microbiome.</title>
        <authorList>
            <person name="Dudek N.K."/>
            <person name="Sun C.L."/>
            <person name="Burstein D."/>
            <person name="Kantor R.S."/>
            <person name="Aliaga Goltsman D.S."/>
            <person name="Bik E.M."/>
            <person name="Thomas B.C."/>
            <person name="Banfield J.F."/>
            <person name="Relman D.A."/>
        </authorList>
    </citation>
    <scope>NUCLEOTIDE SEQUENCE [LARGE SCALE GENOMIC DNA]</scope>
    <source>
        <strain evidence="11">DOLJORAL78_50_517</strain>
    </source>
</reference>
<evidence type="ECO:0000256" key="6">
    <source>
        <dbReference type="ARBA" id="ARBA00023136"/>
    </source>
</evidence>
<comment type="caution">
    <text evidence="11">The sequence shown here is derived from an EMBL/GenBank/DDBJ whole genome shotgun (WGS) entry which is preliminary data.</text>
</comment>
<keyword evidence="2 8" id="KW-1003">Cell membrane</keyword>
<dbReference type="GO" id="GO:0032153">
    <property type="term" value="C:cell division site"/>
    <property type="evidence" value="ECO:0007669"/>
    <property type="project" value="UniProtKB-UniRule"/>
</dbReference>
<dbReference type="PANTHER" id="PTHR37479">
    <property type="entry name" value="CELL DIVISION PROTEIN FTSL"/>
    <property type="match status" value="1"/>
</dbReference>
<evidence type="ECO:0000313" key="12">
    <source>
        <dbReference type="Proteomes" id="UP000229278"/>
    </source>
</evidence>
<keyword evidence="7 8" id="KW-0131">Cell cycle</keyword>
<evidence type="ECO:0000256" key="9">
    <source>
        <dbReference type="NCBIfam" id="TIGR02209"/>
    </source>
</evidence>
<sequence length="92" mass="10464">MNIKTHVLTITLLAIATLGSGIAVVYTQHNNRQLFIQLQQLQAERDKLEIEWEVLQLEQSTLVTDILIEKKARTRLKMSAPDPAQVLYITPP</sequence>
<dbReference type="EMBL" id="PDTV01000004">
    <property type="protein sequence ID" value="PIE83468.1"/>
    <property type="molecule type" value="Genomic_DNA"/>
</dbReference>
<keyword evidence="6 8" id="KW-0472">Membrane</keyword>
<evidence type="ECO:0000313" key="11">
    <source>
        <dbReference type="EMBL" id="PIE83468.1"/>
    </source>
</evidence>
<keyword evidence="8" id="KW-0997">Cell inner membrane</keyword>
<name>A0A2G6PFZ4_9GAMM</name>
<comment type="subunit">
    <text evidence="8">Part of a complex composed of FtsB, FtsL and FtsQ.</text>
</comment>